<dbReference type="SUPFAM" id="SSF50952">
    <property type="entry name" value="Soluble quinoprotein glucose dehydrogenase"/>
    <property type="match status" value="1"/>
</dbReference>
<sequence>MLKNFIFFIFLSSSFGIYSQQLDYSSNTLLDGLNQPWGMDLISENKILITEKVGNLKLLDLSSGEVQDIKGLPKIHFRNQGGLSEIKVSPNFKEDKTIFFSYTSLNLVDGTNTLAVSSASLNGENLENVKEIFRAKANRRTGAHYGAKIIFLRDGTLLISSGDGFDHREKAQFLDNHFGKLIRINKDGSVPDDNPFVNVDGSLEDIFSYGHRNPQGLIQLNDGTIIEHEHGPFGGDEINIIGPGKNYGWPAITYGRDYSGAIISPFTKMDGMEQPVKYWVPSIAPSGMIYYTGDAFPEWKNSLMISSLKAKKVSKISFNNRISSSEDNLFQELNHRFRNILQHPNGNIFLLTDGPRGKLIEISPLKNLEIVTPDGITAFFLRNPESLQVPAKPYDISADADVLLKNALDSLNKNKKLLLILGGNWCPDCRVLAGMLKSQNVKEVIEKNYVVQHIDVGRFDKNLHIPKKFGIEKLYGVPTVLVIDQDEDVLNSPFIEDWTTARTKKPEDLTDYLSRWIEG</sequence>
<evidence type="ECO:0000259" key="1">
    <source>
        <dbReference type="PROSITE" id="PS51352"/>
    </source>
</evidence>
<protein>
    <recommendedName>
        <fullName evidence="1">Thioredoxin domain-containing protein</fullName>
    </recommendedName>
</protein>
<dbReference type="Gene3D" id="3.40.30.10">
    <property type="entry name" value="Glutaredoxin"/>
    <property type="match status" value="1"/>
</dbReference>
<dbReference type="Gene3D" id="2.120.10.30">
    <property type="entry name" value="TolB, C-terminal domain"/>
    <property type="match status" value="1"/>
</dbReference>
<dbReference type="InterPro" id="IPR012938">
    <property type="entry name" value="Glc/Sorbosone_DH"/>
</dbReference>
<organism evidence="2">
    <name type="scientific">uncultured bacterium EIL68H05</name>
    <dbReference type="NCBI Taxonomy" id="1768205"/>
    <lineage>
        <taxon>Bacteria</taxon>
        <taxon>environmental samples</taxon>
    </lineage>
</organism>
<dbReference type="CDD" id="cd02947">
    <property type="entry name" value="TRX_family"/>
    <property type="match status" value="1"/>
</dbReference>
<dbReference type="InterPro" id="IPR036249">
    <property type="entry name" value="Thioredoxin-like_sf"/>
</dbReference>
<proteinExistence type="predicted"/>
<dbReference type="PROSITE" id="PS51352">
    <property type="entry name" value="THIOREDOXIN_2"/>
    <property type="match status" value="1"/>
</dbReference>
<dbReference type="PANTHER" id="PTHR19328:SF75">
    <property type="entry name" value="ALDOSE SUGAR DEHYDROGENASE YLII"/>
    <property type="match status" value="1"/>
</dbReference>
<evidence type="ECO:0000313" key="2">
    <source>
        <dbReference type="EMBL" id="ALS55914.1"/>
    </source>
</evidence>
<dbReference type="EMBL" id="KT201082">
    <property type="protein sequence ID" value="ALS55914.1"/>
    <property type="molecule type" value="Genomic_DNA"/>
</dbReference>
<dbReference type="AlphaFoldDB" id="A0A0U2X2N8"/>
<dbReference type="Pfam" id="PF07995">
    <property type="entry name" value="GSDH"/>
    <property type="match status" value="1"/>
</dbReference>
<dbReference type="InterPro" id="IPR011041">
    <property type="entry name" value="Quinoprot_gluc/sorb_DH_b-prop"/>
</dbReference>
<name>A0A0U2X2N8_9BACT</name>
<dbReference type="PANTHER" id="PTHR19328">
    <property type="entry name" value="HEDGEHOG-INTERACTING PROTEIN"/>
    <property type="match status" value="1"/>
</dbReference>
<reference evidence="2" key="1">
    <citation type="journal article" date="2016" name="ISME J.">
        <title>Functional metagenomic screen reveals new and diverse microbial rhodopsins.</title>
        <authorList>
            <person name="Pushkarev A."/>
            <person name="Beja O."/>
        </authorList>
    </citation>
    <scope>NUCLEOTIDE SEQUENCE</scope>
</reference>
<feature type="domain" description="Thioredoxin" evidence="1">
    <location>
        <begin position="387"/>
        <end position="518"/>
    </location>
</feature>
<dbReference type="Pfam" id="PF13899">
    <property type="entry name" value="Thioredoxin_7"/>
    <property type="match status" value="1"/>
</dbReference>
<dbReference type="InterPro" id="IPR013766">
    <property type="entry name" value="Thioredoxin_domain"/>
</dbReference>
<accession>A0A0U2X2N8</accession>
<dbReference type="SUPFAM" id="SSF52833">
    <property type="entry name" value="Thioredoxin-like"/>
    <property type="match status" value="1"/>
</dbReference>
<dbReference type="InterPro" id="IPR011042">
    <property type="entry name" value="6-blade_b-propeller_TolB-like"/>
</dbReference>